<accession>E0SAG5</accession>
<dbReference type="STRING" id="198628.Dda3937_04475"/>
<proteinExistence type="predicted"/>
<dbReference type="HOGENOM" id="CLU_2715888_0_0_6"/>
<keyword evidence="1" id="KW-0472">Membrane</keyword>
<evidence type="ECO:0000256" key="1">
    <source>
        <dbReference type="SAM" id="Phobius"/>
    </source>
</evidence>
<reference evidence="2 3" key="1">
    <citation type="journal article" date="2011" name="J. Bacteriol.">
        <title>Genome sequence of the plant-pathogenic bacterium Dickeya dadantii 3937.</title>
        <authorList>
            <person name="Glasner J.D."/>
            <person name="Yang C.H."/>
            <person name="Reverchon S."/>
            <person name="Hugouvieux-Cotte-Pattat N."/>
            <person name="Condemine G."/>
            <person name="Bohin J.P."/>
            <person name="Van Gijsegem F."/>
            <person name="Yang S."/>
            <person name="Franza T."/>
            <person name="Expert D."/>
            <person name="Plunkett G. III"/>
            <person name="San Francisco M.J."/>
            <person name="Charkowski A.O."/>
            <person name="Py B."/>
            <person name="Bell K."/>
            <person name="Rauscher L."/>
            <person name="Rodriguez-Palenzuela P."/>
            <person name="Toussaint A."/>
            <person name="Holeva M.C."/>
            <person name="He S.Y."/>
            <person name="Douet V."/>
            <person name="Boccara M."/>
            <person name="Blanco C."/>
            <person name="Toth I."/>
            <person name="Anderson B.D."/>
            <person name="Biehl B.S."/>
            <person name="Mau B."/>
            <person name="Flynn S.M."/>
            <person name="Barras F."/>
            <person name="Lindeberg M."/>
            <person name="Birch P.R."/>
            <person name="Tsuyumu S."/>
            <person name="Shi X."/>
            <person name="Hibbing M."/>
            <person name="Yap M.N."/>
            <person name="Carpentier M."/>
            <person name="Dassa E."/>
            <person name="Umehara M."/>
            <person name="Kim J.F."/>
            <person name="Rusch M."/>
            <person name="Soni P."/>
            <person name="Mayhew G.F."/>
            <person name="Fouts D.E."/>
            <person name="Gill S.R."/>
            <person name="Blattner F.R."/>
            <person name="Keen N.T."/>
            <person name="Perna N.T."/>
        </authorList>
    </citation>
    <scope>NUCLEOTIDE SEQUENCE [LARGE SCALE GENOMIC DNA]</scope>
    <source>
        <strain evidence="2 3">3937</strain>
    </source>
</reference>
<organism evidence="2 3">
    <name type="scientific">Dickeya dadantii (strain 3937)</name>
    <name type="common">Erwinia chrysanthemi (strain 3937)</name>
    <dbReference type="NCBI Taxonomy" id="198628"/>
    <lineage>
        <taxon>Bacteria</taxon>
        <taxon>Pseudomonadati</taxon>
        <taxon>Pseudomonadota</taxon>
        <taxon>Gammaproteobacteria</taxon>
        <taxon>Enterobacterales</taxon>
        <taxon>Pectobacteriaceae</taxon>
        <taxon>Dickeya</taxon>
    </lineage>
</organism>
<name>E0SAG5_DICD3</name>
<keyword evidence="1" id="KW-1133">Transmembrane helix</keyword>
<dbReference type="Proteomes" id="UP000006859">
    <property type="component" value="Chromosome"/>
</dbReference>
<dbReference type="EMBL" id="CP002038">
    <property type="protein sequence ID" value="ADM97023.1"/>
    <property type="molecule type" value="Genomic_DNA"/>
</dbReference>
<dbReference type="KEGG" id="ddd:Dda3937_04475"/>
<keyword evidence="1" id="KW-0812">Transmembrane</keyword>
<feature type="transmembrane region" description="Helical" evidence="1">
    <location>
        <begin position="6"/>
        <end position="26"/>
    </location>
</feature>
<dbReference type="AlphaFoldDB" id="E0SAG5"/>
<protein>
    <submittedName>
        <fullName evidence="2">Integrase</fullName>
    </submittedName>
</protein>
<gene>
    <name evidence="2" type="ordered locus">Dda3937_04475</name>
</gene>
<sequence length="72" mass="8253">MSRRQAGLMAYCGVINSVELGLFFLYRWTYLGTCRSLIVAGIWSKDAVEQQMSYMKRNSVRAAYIHKVERAG</sequence>
<dbReference type="eggNOG" id="COG0582">
    <property type="taxonomic scope" value="Bacteria"/>
</dbReference>
<evidence type="ECO:0000313" key="2">
    <source>
        <dbReference type="EMBL" id="ADM97023.1"/>
    </source>
</evidence>
<evidence type="ECO:0000313" key="3">
    <source>
        <dbReference type="Proteomes" id="UP000006859"/>
    </source>
</evidence>
<keyword evidence="3" id="KW-1185">Reference proteome</keyword>